<dbReference type="RefSeq" id="WP_160953180.1">
    <property type="nucleotide sequence ID" value="NZ_WWEQ01000024.1"/>
</dbReference>
<name>A0A6N9H6Q7_9MICO</name>
<comment type="caution">
    <text evidence="4">The sequence shown here is derived from an EMBL/GenBank/DDBJ whole genome shotgun (WGS) entry which is preliminary data.</text>
</comment>
<keyword evidence="2" id="KW-0472">Membrane</keyword>
<proteinExistence type="predicted"/>
<feature type="region of interest" description="Disordered" evidence="1">
    <location>
        <begin position="135"/>
        <end position="161"/>
    </location>
</feature>
<dbReference type="Pfam" id="PF10756">
    <property type="entry name" value="bPH_6"/>
    <property type="match status" value="1"/>
</dbReference>
<organism evidence="4 5">
    <name type="scientific">Brevibacterium rongguiense</name>
    <dbReference type="NCBI Taxonomy" id="2695267"/>
    <lineage>
        <taxon>Bacteria</taxon>
        <taxon>Bacillati</taxon>
        <taxon>Actinomycetota</taxon>
        <taxon>Actinomycetes</taxon>
        <taxon>Micrococcales</taxon>
        <taxon>Brevibacteriaceae</taxon>
        <taxon>Brevibacterium</taxon>
    </lineage>
</organism>
<sequence length="217" mass="22678">MSEHPVYEPTGGPRAAPEAVRTHRARVLAVGAGAVAAVVAIALLLSVPLPRALALLGFPILVGVLAWALYWRPRVELDPDALTFVDVVRTARIPWAEVRDFDVRFGLRVNTVGGRALAAWALPAAGRRAVARGSEANAGAGGAGGQSAPAPIPTGRSLRGELRPHMPPSLQRVLDYRRLAASGAAPRAQGIETHWHWGTLAAFAAALAWAGIALSAV</sequence>
<keyword evidence="5" id="KW-1185">Reference proteome</keyword>
<evidence type="ECO:0000256" key="1">
    <source>
        <dbReference type="SAM" id="MobiDB-lite"/>
    </source>
</evidence>
<evidence type="ECO:0000313" key="4">
    <source>
        <dbReference type="EMBL" id="MYM19748.1"/>
    </source>
</evidence>
<evidence type="ECO:0000259" key="3">
    <source>
        <dbReference type="Pfam" id="PF10756"/>
    </source>
</evidence>
<feature type="transmembrane region" description="Helical" evidence="2">
    <location>
        <begin position="27"/>
        <end position="46"/>
    </location>
</feature>
<feature type="domain" description="Low molecular weight protein antigen 6 PH" evidence="3">
    <location>
        <begin position="72"/>
        <end position="127"/>
    </location>
</feature>
<accession>A0A6N9H6Q7</accession>
<dbReference type="InterPro" id="IPR019692">
    <property type="entry name" value="CFP-6_PH"/>
</dbReference>
<evidence type="ECO:0000256" key="2">
    <source>
        <dbReference type="SAM" id="Phobius"/>
    </source>
</evidence>
<dbReference type="Proteomes" id="UP000469215">
    <property type="component" value="Unassembled WGS sequence"/>
</dbReference>
<keyword evidence="2" id="KW-0812">Transmembrane</keyword>
<dbReference type="AlphaFoldDB" id="A0A6N9H6Q7"/>
<protein>
    <recommendedName>
        <fullName evidence="3">Low molecular weight protein antigen 6 PH domain-containing protein</fullName>
    </recommendedName>
</protein>
<dbReference type="EMBL" id="WWEQ01000024">
    <property type="protein sequence ID" value="MYM19748.1"/>
    <property type="molecule type" value="Genomic_DNA"/>
</dbReference>
<gene>
    <name evidence="4" type="ORF">GSY69_07140</name>
</gene>
<feature type="transmembrane region" description="Helical" evidence="2">
    <location>
        <begin position="52"/>
        <end position="71"/>
    </location>
</feature>
<reference evidence="4 5" key="1">
    <citation type="submission" date="2020-01" db="EMBL/GenBank/DDBJ databases">
        <authorList>
            <person name="Deng T."/>
        </authorList>
    </citation>
    <scope>NUCLEOTIDE SEQUENCE [LARGE SCALE GENOMIC DNA]</scope>
    <source>
        <strain evidence="4 5">5221</strain>
    </source>
</reference>
<feature type="transmembrane region" description="Helical" evidence="2">
    <location>
        <begin position="197"/>
        <end position="216"/>
    </location>
</feature>
<keyword evidence="2" id="KW-1133">Transmembrane helix</keyword>
<evidence type="ECO:0000313" key="5">
    <source>
        <dbReference type="Proteomes" id="UP000469215"/>
    </source>
</evidence>